<sequence length="234" mass="27635">MPKNNREQLQVVPAQVREIRPTRRSVSGYHPFKGETSVPYESALERDFLIKCDFDDHVLQVIPQPVEISFTMPLGRKYTYTPDFLVYRSLSTQTYPNYLRPLLIEVKPYDEWKKNWRKWSAKWKAARRFAIEQGWEFRIFDESRIRDVTLENLMFLSRYKRLEFSGEDSQAIIESVSQRGTVEFHSLLARHFMGAFQAVGISHIWHLVATKKLRCDLSKPIGNFTELWVANTNE</sequence>
<dbReference type="InterPro" id="IPR014833">
    <property type="entry name" value="TnsA_N"/>
</dbReference>
<gene>
    <name evidence="3" type="ORF">BAL341_3358</name>
</gene>
<proteinExistence type="predicted"/>
<evidence type="ECO:0000313" key="3">
    <source>
        <dbReference type="EMBL" id="VHO06333.1"/>
    </source>
</evidence>
<dbReference type="EMBL" id="CAAJGR010000029">
    <property type="protein sequence ID" value="VHO06333.1"/>
    <property type="molecule type" value="Genomic_DNA"/>
</dbReference>
<dbReference type="Pfam" id="PF08722">
    <property type="entry name" value="Tn7_TnsA-like_N"/>
    <property type="match status" value="1"/>
</dbReference>
<feature type="domain" description="TnsA endonuclease C-terminal" evidence="1">
    <location>
        <begin position="145"/>
        <end position="217"/>
    </location>
</feature>
<protein>
    <submittedName>
        <fullName evidence="3">FIGfam050825</fullName>
    </submittedName>
</protein>
<organism evidence="3">
    <name type="scientific">Rheinheimera sp. BAL341</name>
    <dbReference type="NCBI Taxonomy" id="1708203"/>
    <lineage>
        <taxon>Bacteria</taxon>
        <taxon>Pseudomonadati</taxon>
        <taxon>Pseudomonadota</taxon>
        <taxon>Gammaproteobacteria</taxon>
        <taxon>Chromatiales</taxon>
        <taxon>Chromatiaceae</taxon>
        <taxon>Rheinheimera</taxon>
    </lineage>
</organism>
<evidence type="ECO:0000259" key="1">
    <source>
        <dbReference type="Pfam" id="PF08721"/>
    </source>
</evidence>
<dbReference type="InterPro" id="IPR014832">
    <property type="entry name" value="TnsA_C"/>
</dbReference>
<evidence type="ECO:0000259" key="2">
    <source>
        <dbReference type="Pfam" id="PF08722"/>
    </source>
</evidence>
<feature type="domain" description="TnsA endonuclease N-terminal" evidence="2">
    <location>
        <begin position="55"/>
        <end position="142"/>
    </location>
</feature>
<dbReference type="AlphaFoldDB" id="A0A486XVH2"/>
<reference evidence="3" key="1">
    <citation type="submission" date="2019-04" db="EMBL/GenBank/DDBJ databases">
        <authorList>
            <person name="Brambilla D."/>
        </authorList>
    </citation>
    <scope>NUCLEOTIDE SEQUENCE</scope>
    <source>
        <strain evidence="3">BAL1</strain>
    </source>
</reference>
<dbReference type="Pfam" id="PF08721">
    <property type="entry name" value="Tn7_Tnp_TnsA_C"/>
    <property type="match status" value="1"/>
</dbReference>
<name>A0A486XVH2_9GAMM</name>
<accession>A0A486XVH2</accession>